<name>A0ACA9Y061_9ASCO</name>
<organism evidence="1 2">
    <name type="scientific">[Candida] jaroonii</name>
    <dbReference type="NCBI Taxonomy" id="467808"/>
    <lineage>
        <taxon>Eukaryota</taxon>
        <taxon>Fungi</taxon>
        <taxon>Dikarya</taxon>
        <taxon>Ascomycota</taxon>
        <taxon>Saccharomycotina</taxon>
        <taxon>Pichiomycetes</taxon>
        <taxon>Debaryomycetaceae</taxon>
        <taxon>Yamadazyma</taxon>
    </lineage>
</organism>
<dbReference type="EMBL" id="CALSDN010000001">
    <property type="protein sequence ID" value="CAH6718303.1"/>
    <property type="molecule type" value="Genomic_DNA"/>
</dbReference>
<proteinExistence type="predicted"/>
<accession>A0ACA9Y061</accession>
<comment type="caution">
    <text evidence="1">The sequence shown here is derived from an EMBL/GenBank/DDBJ whole genome shotgun (WGS) entry which is preliminary data.</text>
</comment>
<sequence>MPLAHNLNKVNKKVNKSNAAIHVKGRNFKRLNRASLRQKKLEDRKAQHLEQKQNELQIVKYFQEEVNLATEKEVFGLIEMKAYIENFLKRYDEELDQLKAERRKGRPPTTRQLLLEEKVKYDENIYETGIKIPDVSDAETVRILRSWNGTIGGASILKYIHISKDMQQLPTKELEMS</sequence>
<dbReference type="Proteomes" id="UP001152531">
    <property type="component" value="Unassembled WGS sequence"/>
</dbReference>
<evidence type="ECO:0000313" key="1">
    <source>
        <dbReference type="EMBL" id="CAH6718303.1"/>
    </source>
</evidence>
<evidence type="ECO:0000313" key="2">
    <source>
        <dbReference type="Proteomes" id="UP001152531"/>
    </source>
</evidence>
<protein>
    <submittedName>
        <fullName evidence="1">Translation machinery-associated protein 16</fullName>
    </submittedName>
</protein>
<gene>
    <name evidence="1" type="ORF">CLIB1444_01S03752</name>
</gene>
<keyword evidence="2" id="KW-1185">Reference proteome</keyword>
<reference evidence="1" key="1">
    <citation type="submission" date="2022-06" db="EMBL/GenBank/DDBJ databases">
        <authorList>
            <person name="Legras J.-L."/>
            <person name="Devillers H."/>
            <person name="Grondin C."/>
        </authorList>
    </citation>
    <scope>NUCLEOTIDE SEQUENCE</scope>
    <source>
        <strain evidence="1">CLIB 1444</strain>
    </source>
</reference>